<dbReference type="AlphaFoldDB" id="A0A177TBY5"/>
<dbReference type="Proteomes" id="UP000077521">
    <property type="component" value="Unassembled WGS sequence"/>
</dbReference>
<proteinExistence type="predicted"/>
<accession>A0A177TBY5</accession>
<reference evidence="1" key="1">
    <citation type="submission" date="2016-04" db="EMBL/GenBank/DDBJ databases">
        <authorList>
            <person name="Nguyen H.D."/>
            <person name="Samba Siva P."/>
            <person name="Cullis J."/>
            <person name="Levesque C.A."/>
            <person name="Hambleton S."/>
        </authorList>
    </citation>
    <scope>NUCLEOTIDE SEQUENCE</scope>
    <source>
        <strain evidence="1">DAOMC 236416</strain>
    </source>
</reference>
<reference evidence="1" key="2">
    <citation type="journal article" date="2019" name="IMA Fungus">
        <title>Genome sequencing and comparison of five Tilletia species to identify candidate genes for the detection of regulated species infecting wheat.</title>
        <authorList>
            <person name="Nguyen H.D.T."/>
            <person name="Sultana T."/>
            <person name="Kesanakurti P."/>
            <person name="Hambleton S."/>
        </authorList>
    </citation>
    <scope>NUCLEOTIDE SEQUENCE</scope>
    <source>
        <strain evidence="1">DAOMC 236416</strain>
    </source>
</reference>
<sequence>MSAMPAVHRFLAFPELVEHMLSYLSRERVDLLSLSAVSKAFRVYALRVWAKYLDIPTSAAVKRLQFYKANPQVLSQVRFLRIRNDGVELEPEQSSLPPFIPVPNWAAITSLLVLLHRAQMANHRMPAIDLTLAQTDIKPLINAFHRCQRLKQNVVALRIIAALAIRTPEDTVDMDTAYWQVKEQALDARRAVWDEQWDDLGQFVSEIQWSALERTNSGLLIFHYRHDGDKMYKHSWGHSVPPTFWETFAKATASTLQDFSARLALDDEGEFILPLLTFDYLEKFCCMMRDPNTASSLNEFLDRHPHLQELDIGATMSPSFSQTFPDLQSLTIEDSELPLASRKDFARRHPNILATEDCELILDDPDTVASEIYPNLRQLTSPLVEAFEEYAKRGGRLSHIRLKDCDPPEKLDLQAFSSTMWLTRFPEAAKAVTCLELELGFVEDMDRFQASFSSAFTSDFLPNLIELALIWRKNSPFGFPEPIAEEKIGPLLAGLVTARSLRILHLSDQTKPFPKKEILIDCVFPQSLEYLVWLETPAQESQYFRFLDTQPDSSSSSKPTPALGKRGKLQRISAMFRTKITPEGVWERPFHAGRMVAILDHINPQS</sequence>
<gene>
    <name evidence="1" type="ORF">A4X13_0g2967</name>
</gene>
<protein>
    <submittedName>
        <fullName evidence="1">Uncharacterized protein</fullName>
    </submittedName>
</protein>
<name>A0A177TBY5_9BASI</name>
<comment type="caution">
    <text evidence="1">The sequence shown here is derived from an EMBL/GenBank/DDBJ whole genome shotgun (WGS) entry which is preliminary data.</text>
</comment>
<evidence type="ECO:0000313" key="1">
    <source>
        <dbReference type="EMBL" id="KAE8255628.1"/>
    </source>
</evidence>
<keyword evidence="2" id="KW-1185">Reference proteome</keyword>
<evidence type="ECO:0000313" key="2">
    <source>
        <dbReference type="Proteomes" id="UP000077521"/>
    </source>
</evidence>
<organism evidence="1 2">
    <name type="scientific">Tilletia indica</name>
    <dbReference type="NCBI Taxonomy" id="43049"/>
    <lineage>
        <taxon>Eukaryota</taxon>
        <taxon>Fungi</taxon>
        <taxon>Dikarya</taxon>
        <taxon>Basidiomycota</taxon>
        <taxon>Ustilaginomycotina</taxon>
        <taxon>Exobasidiomycetes</taxon>
        <taxon>Tilletiales</taxon>
        <taxon>Tilletiaceae</taxon>
        <taxon>Tilletia</taxon>
    </lineage>
</organism>
<dbReference type="EMBL" id="LWDF02000154">
    <property type="protein sequence ID" value="KAE8255628.1"/>
    <property type="molecule type" value="Genomic_DNA"/>
</dbReference>